<evidence type="ECO:0000256" key="2">
    <source>
        <dbReference type="ARBA" id="ARBA00022490"/>
    </source>
</evidence>
<evidence type="ECO:0000256" key="6">
    <source>
        <dbReference type="ARBA" id="ARBA00023136"/>
    </source>
</evidence>
<dbReference type="InterPro" id="IPR036225">
    <property type="entry name" value="SRP/SRP_N"/>
</dbReference>
<evidence type="ECO:0000259" key="12">
    <source>
        <dbReference type="SMART" id="SM00963"/>
    </source>
</evidence>
<dbReference type="STRING" id="1121266.SAMN02745883_00182"/>
<dbReference type="Pfam" id="PF00448">
    <property type="entry name" value="SRP54"/>
    <property type="match status" value="1"/>
</dbReference>
<keyword evidence="7 9" id="KW-0675">Receptor</keyword>
<evidence type="ECO:0000256" key="4">
    <source>
        <dbReference type="ARBA" id="ARBA00022801"/>
    </source>
</evidence>
<feature type="domain" description="AAA+ ATPase" evidence="10">
    <location>
        <begin position="188"/>
        <end position="368"/>
    </location>
</feature>
<dbReference type="FunFam" id="1.20.120.140:FF:000002">
    <property type="entry name" value="Signal recognition particle receptor FtsY"/>
    <property type="match status" value="1"/>
</dbReference>
<dbReference type="GO" id="GO:0005886">
    <property type="term" value="C:plasma membrane"/>
    <property type="evidence" value="ECO:0007669"/>
    <property type="project" value="UniProtKB-SubCell"/>
</dbReference>
<dbReference type="Gene3D" id="1.20.120.140">
    <property type="entry name" value="Signal recognition particle SRP54, nucleotide-binding domain"/>
    <property type="match status" value="1"/>
</dbReference>
<dbReference type="RefSeq" id="WP_072965504.1">
    <property type="nucleotide sequence ID" value="NZ_FRAJ01000003.1"/>
</dbReference>
<sequence length="392" mass="43689">MLKKFLKKFIKNNDSKENNNLTEDNIVENDIILEEQEEILENSNVDTDNTPVYEKENIKEEVALDKTVEHTEDVEDANEESQKENNKLSFFSRLKKGLLKTRQGITEKIDTLLKSYKKIDEEFLEELEEILIMSDVGMDTTLKIMDKLREKINDRKISETSEVKEVLKEVMIEFLTTSKDSSLNISPSPAIILVIGVNGVGKTTSIGKIAYNLKSQGKKVLLAAGDTFRAAAIDQLKVWGERIGVNVVHQSEGSDPGAVVFDAIQAAKARKIDVLICDTAGRLHNKKNLMNELSKIFKIIDREYPEAKREVLLVLDATTGQNAIQQAKTFKEAANITGIVLTKLDGTAKGGVILGITSELDVPVKLIGIGEGKEDLQPFEPEEFIEALLSEN</sequence>
<dbReference type="InterPro" id="IPR042101">
    <property type="entry name" value="SRP54_N_sf"/>
</dbReference>
<evidence type="ECO:0000256" key="5">
    <source>
        <dbReference type="ARBA" id="ARBA00023134"/>
    </source>
</evidence>
<dbReference type="GO" id="GO:0005525">
    <property type="term" value="F:GTP binding"/>
    <property type="evidence" value="ECO:0007669"/>
    <property type="project" value="UniProtKB-UniRule"/>
</dbReference>
<keyword evidence="5 9" id="KW-0342">GTP-binding</keyword>
<evidence type="ECO:0000256" key="9">
    <source>
        <dbReference type="HAMAP-Rule" id="MF_00920"/>
    </source>
</evidence>
<feature type="domain" description="Signal recognition particle SRP54 helical bundle" evidence="12">
    <location>
        <begin position="94"/>
        <end position="175"/>
    </location>
</feature>
<dbReference type="InterPro" id="IPR027417">
    <property type="entry name" value="P-loop_NTPase"/>
</dbReference>
<dbReference type="InterPro" id="IPR013822">
    <property type="entry name" value="Signal_recog_particl_SRP54_hlx"/>
</dbReference>
<keyword evidence="1 9" id="KW-1003">Cell membrane</keyword>
<proteinExistence type="inferred from homology"/>
<dbReference type="InterPro" id="IPR000897">
    <property type="entry name" value="SRP54_GTPase_dom"/>
</dbReference>
<comment type="function">
    <text evidence="9">Involved in targeting and insertion of nascent membrane proteins into the cytoplasmic membrane. Acts as a receptor for the complex formed by the signal recognition particle (SRP) and the ribosome-nascent chain (RNC).</text>
</comment>
<dbReference type="InterPro" id="IPR003593">
    <property type="entry name" value="AAA+_ATPase"/>
</dbReference>
<evidence type="ECO:0000313" key="14">
    <source>
        <dbReference type="Proteomes" id="UP000184082"/>
    </source>
</evidence>
<gene>
    <name evidence="9" type="primary">ftsY</name>
    <name evidence="13" type="ORF">SAMN02745883_00182</name>
</gene>
<dbReference type="Proteomes" id="UP000184082">
    <property type="component" value="Unassembled WGS sequence"/>
</dbReference>
<evidence type="ECO:0000259" key="11">
    <source>
        <dbReference type="SMART" id="SM00962"/>
    </source>
</evidence>
<comment type="subcellular location">
    <subcellularLocation>
        <location evidence="9">Cell membrane</location>
        <topology evidence="9">Peripheral membrane protein</topology>
        <orientation evidence="9">Cytoplasmic side</orientation>
    </subcellularLocation>
    <subcellularLocation>
        <location evidence="9">Cytoplasm</location>
    </subcellularLocation>
</comment>
<protein>
    <recommendedName>
        <fullName evidence="9">Signal recognition particle receptor FtsY</fullName>
        <shortName evidence="9">SRP receptor</shortName>
        <ecNumber evidence="9">3.6.5.4</ecNumber>
    </recommendedName>
</protein>
<dbReference type="EC" id="3.6.5.4" evidence="9"/>
<keyword evidence="6 9" id="KW-0472">Membrane</keyword>
<evidence type="ECO:0000256" key="3">
    <source>
        <dbReference type="ARBA" id="ARBA00022741"/>
    </source>
</evidence>
<evidence type="ECO:0000313" key="13">
    <source>
        <dbReference type="EMBL" id="SHJ69713.1"/>
    </source>
</evidence>
<keyword evidence="4 9" id="KW-0378">Hydrolase</keyword>
<feature type="binding site" evidence="9">
    <location>
        <begin position="342"/>
        <end position="345"/>
    </location>
    <ligand>
        <name>GTP</name>
        <dbReference type="ChEBI" id="CHEBI:37565"/>
    </ligand>
</feature>
<keyword evidence="2 9" id="KW-0963">Cytoplasm</keyword>
<dbReference type="Pfam" id="PF02881">
    <property type="entry name" value="SRP54_N"/>
    <property type="match status" value="1"/>
</dbReference>
<dbReference type="SUPFAM" id="SSF47364">
    <property type="entry name" value="Domain of the SRP/SRP receptor G-proteins"/>
    <property type="match status" value="1"/>
</dbReference>
<dbReference type="FunFam" id="3.40.50.300:FF:000053">
    <property type="entry name" value="Signal recognition particle receptor FtsY"/>
    <property type="match status" value="1"/>
</dbReference>
<comment type="subunit">
    <text evidence="9">Part of the signal recognition particle protein translocation system, which is composed of SRP and FtsY.</text>
</comment>
<dbReference type="GO" id="GO:0006614">
    <property type="term" value="P:SRP-dependent cotranslational protein targeting to membrane"/>
    <property type="evidence" value="ECO:0007669"/>
    <property type="project" value="InterPro"/>
</dbReference>
<evidence type="ECO:0000256" key="8">
    <source>
        <dbReference type="ARBA" id="ARBA00048027"/>
    </source>
</evidence>
<dbReference type="SUPFAM" id="SSF52540">
    <property type="entry name" value="P-loop containing nucleoside triphosphate hydrolases"/>
    <property type="match status" value="1"/>
</dbReference>
<dbReference type="SMART" id="SM00382">
    <property type="entry name" value="AAA"/>
    <property type="match status" value="1"/>
</dbReference>
<dbReference type="Gene3D" id="3.40.50.300">
    <property type="entry name" value="P-loop containing nucleotide triphosphate hydrolases"/>
    <property type="match status" value="1"/>
</dbReference>
<evidence type="ECO:0000256" key="7">
    <source>
        <dbReference type="ARBA" id="ARBA00023170"/>
    </source>
</evidence>
<dbReference type="GO" id="GO:0005737">
    <property type="term" value="C:cytoplasm"/>
    <property type="evidence" value="ECO:0007669"/>
    <property type="project" value="UniProtKB-SubCell"/>
</dbReference>
<feature type="binding site" evidence="9">
    <location>
        <begin position="196"/>
        <end position="203"/>
    </location>
    <ligand>
        <name>GTP</name>
        <dbReference type="ChEBI" id="CHEBI:37565"/>
    </ligand>
</feature>
<dbReference type="GO" id="GO:0003924">
    <property type="term" value="F:GTPase activity"/>
    <property type="evidence" value="ECO:0007669"/>
    <property type="project" value="UniProtKB-UniRule"/>
</dbReference>
<dbReference type="PANTHER" id="PTHR43134:SF1">
    <property type="entry name" value="SIGNAL RECOGNITION PARTICLE RECEPTOR SUBUNIT ALPHA"/>
    <property type="match status" value="1"/>
</dbReference>
<name>A0A1M6LES0_9FIRM</name>
<reference evidence="13 14" key="1">
    <citation type="submission" date="2016-11" db="EMBL/GenBank/DDBJ databases">
        <authorList>
            <person name="Jaros S."/>
            <person name="Januszkiewicz K."/>
            <person name="Wedrychowicz H."/>
        </authorList>
    </citation>
    <scope>NUCLEOTIDE SEQUENCE [LARGE SCALE GENOMIC DNA]</scope>
    <source>
        <strain evidence="13 14">DSM 14501</strain>
    </source>
</reference>
<organism evidence="13 14">
    <name type="scientific">Caminicella sporogenes DSM 14501</name>
    <dbReference type="NCBI Taxonomy" id="1121266"/>
    <lineage>
        <taxon>Bacteria</taxon>
        <taxon>Bacillati</taxon>
        <taxon>Bacillota</taxon>
        <taxon>Clostridia</taxon>
        <taxon>Peptostreptococcales</taxon>
        <taxon>Caminicellaceae</taxon>
        <taxon>Caminicella</taxon>
    </lineage>
</organism>
<dbReference type="HAMAP" id="MF_00920">
    <property type="entry name" value="FtsY"/>
    <property type="match status" value="1"/>
</dbReference>
<keyword evidence="3 9" id="KW-0547">Nucleotide-binding</keyword>
<dbReference type="EMBL" id="FRAJ01000003">
    <property type="protein sequence ID" value="SHJ69713.1"/>
    <property type="molecule type" value="Genomic_DNA"/>
</dbReference>
<comment type="similarity">
    <text evidence="9">Belongs to the GTP-binding SRP family. FtsY subfamily.</text>
</comment>
<dbReference type="SMART" id="SM00962">
    <property type="entry name" value="SRP54"/>
    <property type="match status" value="1"/>
</dbReference>
<keyword evidence="14" id="KW-1185">Reference proteome</keyword>
<dbReference type="AlphaFoldDB" id="A0A1M6LES0"/>
<dbReference type="SMART" id="SM00963">
    <property type="entry name" value="SRP54_N"/>
    <property type="match status" value="1"/>
</dbReference>
<accession>A0A1M6LES0</accession>
<dbReference type="InterPro" id="IPR004390">
    <property type="entry name" value="SR_rcpt_FtsY"/>
</dbReference>
<comment type="catalytic activity">
    <reaction evidence="8 9">
        <text>GTP + H2O = GDP + phosphate + H(+)</text>
        <dbReference type="Rhea" id="RHEA:19669"/>
        <dbReference type="ChEBI" id="CHEBI:15377"/>
        <dbReference type="ChEBI" id="CHEBI:15378"/>
        <dbReference type="ChEBI" id="CHEBI:37565"/>
        <dbReference type="ChEBI" id="CHEBI:43474"/>
        <dbReference type="ChEBI" id="CHEBI:58189"/>
        <dbReference type="EC" id="3.6.5.4"/>
    </reaction>
</comment>
<dbReference type="PANTHER" id="PTHR43134">
    <property type="entry name" value="SIGNAL RECOGNITION PARTICLE RECEPTOR SUBUNIT ALPHA"/>
    <property type="match status" value="1"/>
</dbReference>
<feature type="domain" description="SRP54-type proteins GTP-binding" evidence="11">
    <location>
        <begin position="189"/>
        <end position="390"/>
    </location>
</feature>
<dbReference type="CDD" id="cd17874">
    <property type="entry name" value="FtsY"/>
    <property type="match status" value="1"/>
</dbReference>
<dbReference type="GO" id="GO:0005047">
    <property type="term" value="F:signal recognition particle binding"/>
    <property type="evidence" value="ECO:0007669"/>
    <property type="project" value="TreeGrafter"/>
</dbReference>
<dbReference type="NCBIfam" id="TIGR00064">
    <property type="entry name" value="ftsY"/>
    <property type="match status" value="1"/>
</dbReference>
<feature type="binding site" evidence="9">
    <location>
        <begin position="278"/>
        <end position="282"/>
    </location>
    <ligand>
        <name>GTP</name>
        <dbReference type="ChEBI" id="CHEBI:37565"/>
    </ligand>
</feature>
<evidence type="ECO:0000259" key="10">
    <source>
        <dbReference type="SMART" id="SM00382"/>
    </source>
</evidence>
<evidence type="ECO:0000256" key="1">
    <source>
        <dbReference type="ARBA" id="ARBA00022475"/>
    </source>
</evidence>